<protein>
    <recommendedName>
        <fullName evidence="4">Transmembrane protein</fullName>
    </recommendedName>
</protein>
<dbReference type="EMBL" id="CAJJDM010000127">
    <property type="protein sequence ID" value="CAD8104461.1"/>
    <property type="molecule type" value="Genomic_DNA"/>
</dbReference>
<feature type="transmembrane region" description="Helical" evidence="1">
    <location>
        <begin position="29"/>
        <end position="51"/>
    </location>
</feature>
<keyword evidence="3" id="KW-1185">Reference proteome</keyword>
<reference evidence="2" key="1">
    <citation type="submission" date="2021-01" db="EMBL/GenBank/DDBJ databases">
        <authorList>
            <consortium name="Genoscope - CEA"/>
            <person name="William W."/>
        </authorList>
    </citation>
    <scope>NUCLEOTIDE SEQUENCE</scope>
</reference>
<dbReference type="AlphaFoldDB" id="A0A8S1PNA4"/>
<comment type="caution">
    <text evidence="2">The sequence shown here is derived from an EMBL/GenBank/DDBJ whole genome shotgun (WGS) entry which is preliminary data.</text>
</comment>
<proteinExistence type="predicted"/>
<dbReference type="OMA" id="ECREERF"/>
<feature type="transmembrane region" description="Helical" evidence="1">
    <location>
        <begin position="154"/>
        <end position="174"/>
    </location>
</feature>
<sequence>MDPKARQSENQEKLISINRSQNIRLIKHTFQLFIIVEILVIITQIFMLSYYKLYTPYKQEANKLWVSFYYSCQGDNCFHNNNLCSNVSTSELYPMDHCLKSQDFNIFRYILSSILIIIVLIMIFDIYRMMKIKNELKNEILSPKLIYKAKKYQIFIILLLCLYYVILFIFIFGIDGYYGSGLGSAFFVGLSGFLIYLIIIIYFRYLKGRLSRETYFEKLLNGGLEASDLQQNFEFKTVECREERFYSVPDIDN</sequence>
<keyword evidence="1" id="KW-0472">Membrane</keyword>
<evidence type="ECO:0008006" key="4">
    <source>
        <dbReference type="Google" id="ProtNLM"/>
    </source>
</evidence>
<accession>A0A8S1PNA4</accession>
<gene>
    <name evidence="2" type="ORF">PPRIM_AZ9-3.1.T1240018</name>
</gene>
<keyword evidence="1" id="KW-1133">Transmembrane helix</keyword>
<keyword evidence="1" id="KW-0812">Transmembrane</keyword>
<dbReference type="Proteomes" id="UP000688137">
    <property type="component" value="Unassembled WGS sequence"/>
</dbReference>
<name>A0A8S1PNA4_PARPR</name>
<evidence type="ECO:0000313" key="2">
    <source>
        <dbReference type="EMBL" id="CAD8104461.1"/>
    </source>
</evidence>
<evidence type="ECO:0000313" key="3">
    <source>
        <dbReference type="Proteomes" id="UP000688137"/>
    </source>
</evidence>
<feature type="transmembrane region" description="Helical" evidence="1">
    <location>
        <begin position="180"/>
        <end position="203"/>
    </location>
</feature>
<feature type="transmembrane region" description="Helical" evidence="1">
    <location>
        <begin position="106"/>
        <end position="127"/>
    </location>
</feature>
<evidence type="ECO:0000256" key="1">
    <source>
        <dbReference type="SAM" id="Phobius"/>
    </source>
</evidence>
<organism evidence="2 3">
    <name type="scientific">Paramecium primaurelia</name>
    <dbReference type="NCBI Taxonomy" id="5886"/>
    <lineage>
        <taxon>Eukaryota</taxon>
        <taxon>Sar</taxon>
        <taxon>Alveolata</taxon>
        <taxon>Ciliophora</taxon>
        <taxon>Intramacronucleata</taxon>
        <taxon>Oligohymenophorea</taxon>
        <taxon>Peniculida</taxon>
        <taxon>Parameciidae</taxon>
        <taxon>Paramecium</taxon>
    </lineage>
</organism>